<dbReference type="SMART" id="SM00487">
    <property type="entry name" value="DEXDc"/>
    <property type="match status" value="1"/>
</dbReference>
<evidence type="ECO:0000313" key="3">
    <source>
        <dbReference type="Proteomes" id="UP000326464"/>
    </source>
</evidence>
<dbReference type="OrthoDB" id="9814088at2"/>
<accession>A0A7X1TPY3</accession>
<comment type="caution">
    <text evidence="2">The sequence shown here is derived from an EMBL/GenBank/DDBJ whole genome shotgun (WGS) entry which is preliminary data.</text>
</comment>
<keyword evidence="2" id="KW-0347">Helicase</keyword>
<keyword evidence="2" id="KW-0378">Hydrolase</keyword>
<dbReference type="EMBL" id="VJXX01000006">
    <property type="protein sequence ID" value="MPY12098.1"/>
    <property type="molecule type" value="Genomic_DNA"/>
</dbReference>
<dbReference type="SUPFAM" id="SSF52540">
    <property type="entry name" value="P-loop containing nucleoside triphosphate hydrolases"/>
    <property type="match status" value="2"/>
</dbReference>
<dbReference type="AlphaFoldDB" id="A0A7X1TPY3"/>
<dbReference type="Pfam" id="PF00271">
    <property type="entry name" value="Helicase_C"/>
    <property type="match status" value="1"/>
</dbReference>
<evidence type="ECO:0000259" key="1">
    <source>
        <dbReference type="SMART" id="SM00487"/>
    </source>
</evidence>
<name>A0A7X1TPY3_9MICC</name>
<keyword evidence="2" id="KW-0547">Nucleotide-binding</keyword>
<feature type="domain" description="Helicase ATP-binding" evidence="1">
    <location>
        <begin position="16"/>
        <end position="335"/>
    </location>
</feature>
<dbReference type="Proteomes" id="UP000326464">
    <property type="component" value="Unassembled WGS sequence"/>
</dbReference>
<gene>
    <name evidence="2" type="ORF">FNH21_15490</name>
</gene>
<proteinExistence type="predicted"/>
<keyword evidence="3" id="KW-1185">Reference proteome</keyword>
<protein>
    <submittedName>
        <fullName evidence="2">DEAD/DEAH box helicase</fullName>
    </submittedName>
</protein>
<organism evidence="2 3">
    <name type="scientific">Arthrobacter bussei</name>
    <dbReference type="NCBI Taxonomy" id="2594179"/>
    <lineage>
        <taxon>Bacteria</taxon>
        <taxon>Bacillati</taxon>
        <taxon>Actinomycetota</taxon>
        <taxon>Actinomycetes</taxon>
        <taxon>Micrococcales</taxon>
        <taxon>Micrococcaceae</taxon>
        <taxon>Arthrobacter</taxon>
    </lineage>
</organism>
<dbReference type="InterPro" id="IPR027417">
    <property type="entry name" value="P-loop_NTPase"/>
</dbReference>
<dbReference type="Gene3D" id="3.40.50.300">
    <property type="entry name" value="P-loop containing nucleotide triphosphate hydrolases"/>
    <property type="match status" value="2"/>
</dbReference>
<keyword evidence="2" id="KW-0067">ATP-binding</keyword>
<dbReference type="GO" id="GO:0004386">
    <property type="term" value="F:helicase activity"/>
    <property type="evidence" value="ECO:0007669"/>
    <property type="project" value="UniProtKB-KW"/>
</dbReference>
<evidence type="ECO:0000313" key="2">
    <source>
        <dbReference type="EMBL" id="MPY12098.1"/>
    </source>
</evidence>
<sequence length="1078" mass="118500">MTVIDVDTARPDVEAMLSGLKPFQRRTVDHAFGRLWLAEDRVDRFLVADEVGLGKTLVAKGVAARVIDHLWDTGKPLTIVYICSNSQIARQNLQRLRDLTGGEKQDNADRLTLLPKTIGRMDRQRLNVISFTPGTSFRLGAATGKAPERVLLHWMVTQVLGHRELQRTSAIRYFACGAGFERFKARLAWDSSRPDLDPQLMRDFEAHLRTDPGPFGGSLLDDLIEDLGTWRGKQATSADMTSRRRVMIGALRTAMAQVSVACLSPDLVILDEFQRFKDLFPALGAGEQHLSAAQRLAQRIIAGSGTKTLILSATPYKMYTLPDEPSGEDHQRDFHTTVGFLAGPERAERVKQLLAEVREGMLLGTTAGRRAAEQATAAASAELRSVMSRTERLRATAKQDGMLVEKSLPPLELHSADLHVWMASDSIARHVHAHDVFEYWRSSSYPLNFMDPSSYQVASRAFNAAEDDDPEFAALLASHRRGLLSWKDVQNYRKLEPGNSKMRALIDDTMNRGVWRLAWIPPSMPYVEPGGVFAAEGTRTFTKRLVFSAWSVVPKTIAALVSYEAERRLVESAGHRRKKKKSARYDDPRPGPVLRFGWDAQRNRPENLSNLALLHPSVALARLGDPLEVARSLSASLPMDPGLLLDEVTARIQRELDNLGLPPAEPGAPGSGEAWYGVVPYLLDRALMVEDHGLLSSFLTGDADGATSRLADHLALASDPDFAMLGPVPNDLARVLALTAVAGPGVCALRALGRASGGVDSLTESPVRGAALRISRSLFSLFNRPEIVAAIRGAKSDVAVKPESKDYLLQVLRYCCDGNLQSVLDEYVHTLIDSLGSAADEPLDRALPLAEHIAAAATIRTTPNVVHDLASLGGHISIHEQRMHSHIAARFGRVQTSDAADARESSVRESFNSPFWPFVLASTSVGQEGLDFHTYSHSVVHWNLPSNPVDLEQREGRVHRYKGHAIRKNVAAAHGSAALDPTSDDPWASMFDAAEDAEPAGSLLISPYWVFEGEASIERYVPAMPLSREAQQYRRLQRTLGAYRSVMGQPRQEDLIKLLGPDAEWPVIDLTPRPDGSA</sequence>
<dbReference type="InterPro" id="IPR014001">
    <property type="entry name" value="Helicase_ATP-bd"/>
</dbReference>
<dbReference type="InterPro" id="IPR001650">
    <property type="entry name" value="Helicase_C-like"/>
</dbReference>
<dbReference type="RefSeq" id="WP_152816948.1">
    <property type="nucleotide sequence ID" value="NZ_VJXX01000006.1"/>
</dbReference>
<reference evidence="3" key="1">
    <citation type="submission" date="2019-07" db="EMBL/GenBank/DDBJ databases">
        <title>Arthrobacter KR32 sp. nov., isolated from mountain cheese made of cows milk.</title>
        <authorList>
            <person name="Flegler A."/>
        </authorList>
    </citation>
    <scope>NUCLEOTIDE SEQUENCE [LARGE SCALE GENOMIC DNA]</scope>
    <source>
        <strain evidence="3">KR32</strain>
    </source>
</reference>